<organism evidence="12 13">
    <name type="scientific">Leersia perrieri</name>
    <dbReference type="NCBI Taxonomy" id="77586"/>
    <lineage>
        <taxon>Eukaryota</taxon>
        <taxon>Viridiplantae</taxon>
        <taxon>Streptophyta</taxon>
        <taxon>Embryophyta</taxon>
        <taxon>Tracheophyta</taxon>
        <taxon>Spermatophyta</taxon>
        <taxon>Magnoliopsida</taxon>
        <taxon>Liliopsida</taxon>
        <taxon>Poales</taxon>
        <taxon>Poaceae</taxon>
        <taxon>BOP clade</taxon>
        <taxon>Oryzoideae</taxon>
        <taxon>Oryzeae</taxon>
        <taxon>Oryzinae</taxon>
        <taxon>Leersia</taxon>
    </lineage>
</organism>
<keyword evidence="3" id="KW-0805">Transcription regulation</keyword>
<dbReference type="Proteomes" id="UP000032180">
    <property type="component" value="Chromosome 3"/>
</dbReference>
<dbReference type="AlphaFoldDB" id="A0A0D9VZP7"/>
<dbReference type="Pfam" id="PF07887">
    <property type="entry name" value="Calmodulin_bind"/>
    <property type="match status" value="1"/>
</dbReference>
<evidence type="ECO:0000256" key="7">
    <source>
        <dbReference type="ARBA" id="ARBA00023242"/>
    </source>
</evidence>
<dbReference type="GO" id="GO:0005634">
    <property type="term" value="C:nucleus"/>
    <property type="evidence" value="ECO:0007669"/>
    <property type="project" value="UniProtKB-SubCell"/>
</dbReference>
<dbReference type="GO" id="GO:0005516">
    <property type="term" value="F:calmodulin binding"/>
    <property type="evidence" value="ECO:0007669"/>
    <property type="project" value="InterPro"/>
</dbReference>
<accession>A0A0D9VZP7</accession>
<evidence type="ECO:0000259" key="11">
    <source>
        <dbReference type="Pfam" id="PF20452"/>
    </source>
</evidence>
<keyword evidence="13" id="KW-1185">Reference proteome</keyword>
<dbReference type="eggNOG" id="ENOG502QWE3">
    <property type="taxonomic scope" value="Eukaryota"/>
</dbReference>
<feature type="domain" description="Calmodulin binding protein central" evidence="10">
    <location>
        <begin position="271"/>
        <end position="334"/>
    </location>
</feature>
<dbReference type="Pfam" id="PF20451">
    <property type="entry name" value="Calmod_bind_M"/>
    <property type="match status" value="1"/>
</dbReference>
<dbReference type="PANTHER" id="PTHR31713">
    <property type="entry name" value="OS02G0177800 PROTEIN"/>
    <property type="match status" value="1"/>
</dbReference>
<proteinExistence type="inferred from homology"/>
<evidence type="ECO:0000256" key="6">
    <source>
        <dbReference type="ARBA" id="ARBA00023163"/>
    </source>
</evidence>
<evidence type="ECO:0000313" key="12">
    <source>
        <dbReference type="EnsemblPlants" id="LPERR03G30440.1"/>
    </source>
</evidence>
<sequence>MSRKRPVEVVPPPAPGTPLSPSKRLRRAGLVMMWLRRRPRPIGVDQQQMALLIRQMRVEMVKLFMLLMVFVVRLGNVERLLREQPYMLQRLLEDQLGAFQRLNTLEDFPQAGGHTRMLKLLFVDAEKPEDPLYTRSPVRWQNGTNAKVALFENGSQITHGDLSKLQIEILPVHDHFFTERGLANFTKEEFNKQIYMCKGKESVLTTVNLTNGEAYLDSFFFTESSYGKKLRLAARVKCQDLEVRVQEATSYSFVVKDHRSLSNKKSNSPSKEEGIHCLKKISPKGKRCNDLANKDITKVKHLMRSYHRDQSGLQKLTGMKNEDWNTMIKHATTSDPGDEIHSYRVEKNIVLFFNDFFALVGMSVDGSYSPYHTNNLNQLQQVIPALNPGYSLYNEQRELNPKLQRKMNNWKESAYKKFEELEKLGRLTPDHVMINDFPVPVPSNDDASPSVQAIPTWQSLDRQTALEGQKHSFQQQNGFPLVHVSPYDVAGTSTESTQLKQPLQQHNGQSMQESGQEDPSMQQNGTSYSLTEGNILSGQGSSLVQPTMLAQNTAVVPDAHLSAWHDGYTSTSTADAAGTSCPVTDGVYPWNYPIENTQIFSELSSIFNRTMGMWQRQTRPFFQIATNLKMANTHKKDVEEEEARGDELAPVPLVAADDEVRQAVCAAEEAEFPPRLGPLQGYTESSSLRLPDPSQT</sequence>
<keyword evidence="5" id="KW-0010">Activator</keyword>
<feature type="region of interest" description="Disordered" evidence="8">
    <location>
        <begin position="674"/>
        <end position="696"/>
    </location>
</feature>
<dbReference type="GO" id="GO:0080142">
    <property type="term" value="P:regulation of salicylic acid biosynthetic process"/>
    <property type="evidence" value="ECO:0007669"/>
    <property type="project" value="TreeGrafter"/>
</dbReference>
<reference evidence="13" key="2">
    <citation type="submission" date="2013-12" db="EMBL/GenBank/DDBJ databases">
        <authorList>
            <person name="Yu Y."/>
            <person name="Lee S."/>
            <person name="de Baynast K."/>
            <person name="Wissotski M."/>
            <person name="Liu L."/>
            <person name="Talag J."/>
            <person name="Goicoechea J."/>
            <person name="Angelova A."/>
            <person name="Jetty R."/>
            <person name="Kudrna D."/>
            <person name="Golser W."/>
            <person name="Rivera L."/>
            <person name="Zhang J."/>
            <person name="Wing R."/>
        </authorList>
    </citation>
    <scope>NUCLEOTIDE SEQUENCE</scope>
</reference>
<keyword evidence="7" id="KW-0539">Nucleus</keyword>
<evidence type="ECO:0000256" key="3">
    <source>
        <dbReference type="ARBA" id="ARBA00023015"/>
    </source>
</evidence>
<feature type="domain" description="Calmodulin binding protein C-terminal" evidence="11">
    <location>
        <begin position="340"/>
        <end position="381"/>
    </location>
</feature>
<feature type="domain" description="Calmodulin binding protein-like N-terminal" evidence="9">
    <location>
        <begin position="118"/>
        <end position="258"/>
    </location>
</feature>
<feature type="region of interest" description="Disordered" evidence="8">
    <location>
        <begin position="1"/>
        <end position="21"/>
    </location>
</feature>
<evidence type="ECO:0000256" key="1">
    <source>
        <dbReference type="ARBA" id="ARBA00004123"/>
    </source>
</evidence>
<dbReference type="GO" id="GO:0043565">
    <property type="term" value="F:sequence-specific DNA binding"/>
    <property type="evidence" value="ECO:0007669"/>
    <property type="project" value="TreeGrafter"/>
</dbReference>
<feature type="compositionally biased region" description="Pro residues" evidence="8">
    <location>
        <begin position="9"/>
        <end position="18"/>
    </location>
</feature>
<evidence type="ECO:0000256" key="8">
    <source>
        <dbReference type="SAM" id="MobiDB-lite"/>
    </source>
</evidence>
<evidence type="ECO:0000313" key="13">
    <source>
        <dbReference type="Proteomes" id="UP000032180"/>
    </source>
</evidence>
<dbReference type="EnsemblPlants" id="LPERR03G30440.1">
    <property type="protein sequence ID" value="LPERR03G30440.1"/>
    <property type="gene ID" value="LPERR03G30440"/>
</dbReference>
<evidence type="ECO:0000256" key="5">
    <source>
        <dbReference type="ARBA" id="ARBA00023159"/>
    </source>
</evidence>
<comment type="similarity">
    <text evidence="2">Belongs to the plant ACBP60 protein family.</text>
</comment>
<keyword evidence="4" id="KW-0238">DNA-binding</keyword>
<reference evidence="12 13" key="1">
    <citation type="submission" date="2012-08" db="EMBL/GenBank/DDBJ databases">
        <title>Oryza genome evolution.</title>
        <authorList>
            <person name="Wing R.A."/>
        </authorList>
    </citation>
    <scope>NUCLEOTIDE SEQUENCE</scope>
</reference>
<evidence type="ECO:0000256" key="2">
    <source>
        <dbReference type="ARBA" id="ARBA00007214"/>
    </source>
</evidence>
<comment type="subcellular location">
    <subcellularLocation>
        <location evidence="1">Nucleus</location>
    </subcellularLocation>
</comment>
<dbReference type="PANTHER" id="PTHR31713:SF8">
    <property type="entry name" value="OS03G0778000 PROTEIN"/>
    <property type="match status" value="1"/>
</dbReference>
<dbReference type="InterPro" id="IPR046830">
    <property type="entry name" value="Calmod_bind_M"/>
</dbReference>
<feature type="compositionally biased region" description="Polar residues" evidence="8">
    <location>
        <begin position="682"/>
        <end position="696"/>
    </location>
</feature>
<dbReference type="Gramene" id="LPERR03G30440.1">
    <property type="protein sequence ID" value="LPERR03G30440.1"/>
    <property type="gene ID" value="LPERR03G30440"/>
</dbReference>
<dbReference type="GO" id="GO:0003700">
    <property type="term" value="F:DNA-binding transcription factor activity"/>
    <property type="evidence" value="ECO:0007669"/>
    <property type="project" value="TreeGrafter"/>
</dbReference>
<reference evidence="12" key="3">
    <citation type="submission" date="2015-04" db="UniProtKB">
        <authorList>
            <consortium name="EnsemblPlants"/>
        </authorList>
    </citation>
    <scope>IDENTIFICATION</scope>
</reference>
<dbReference type="InterPro" id="IPR046829">
    <property type="entry name" value="Calmod_bind_C"/>
</dbReference>
<dbReference type="HOGENOM" id="CLU_028094_0_0_1"/>
<evidence type="ECO:0000256" key="4">
    <source>
        <dbReference type="ARBA" id="ARBA00023125"/>
    </source>
</evidence>
<protein>
    <submittedName>
        <fullName evidence="12">Uncharacterized protein</fullName>
    </submittedName>
</protein>
<feature type="region of interest" description="Disordered" evidence="8">
    <location>
        <begin position="492"/>
        <end position="534"/>
    </location>
</feature>
<evidence type="ECO:0000259" key="9">
    <source>
        <dbReference type="Pfam" id="PF07887"/>
    </source>
</evidence>
<dbReference type="Pfam" id="PF20452">
    <property type="entry name" value="Calmod_bind_C"/>
    <property type="match status" value="1"/>
</dbReference>
<dbReference type="InterPro" id="IPR046831">
    <property type="entry name" value="Calmodulin_bind_N"/>
</dbReference>
<dbReference type="STRING" id="77586.A0A0D9VZP7"/>
<name>A0A0D9VZP7_9ORYZ</name>
<dbReference type="InterPro" id="IPR012416">
    <property type="entry name" value="CBP60"/>
</dbReference>
<keyword evidence="6" id="KW-0804">Transcription</keyword>
<evidence type="ECO:0000259" key="10">
    <source>
        <dbReference type="Pfam" id="PF20451"/>
    </source>
</evidence>